<dbReference type="AlphaFoldDB" id="A0ABD1XLU4"/>
<organism evidence="2 3">
    <name type="scientific">Riccia fluitans</name>
    <dbReference type="NCBI Taxonomy" id="41844"/>
    <lineage>
        <taxon>Eukaryota</taxon>
        <taxon>Viridiplantae</taxon>
        <taxon>Streptophyta</taxon>
        <taxon>Embryophyta</taxon>
        <taxon>Marchantiophyta</taxon>
        <taxon>Marchantiopsida</taxon>
        <taxon>Marchantiidae</taxon>
        <taxon>Marchantiales</taxon>
        <taxon>Ricciaceae</taxon>
        <taxon>Riccia</taxon>
    </lineage>
</organism>
<dbReference type="PANTHER" id="PTHR34278">
    <property type="entry name" value="PROTEIN THI031, PUTATIVE-RELATED"/>
    <property type="match status" value="1"/>
</dbReference>
<dbReference type="EMBL" id="JBHFFA010000008">
    <property type="protein sequence ID" value="KAL2609920.1"/>
    <property type="molecule type" value="Genomic_DNA"/>
</dbReference>
<dbReference type="PANTHER" id="PTHR34278:SF1">
    <property type="entry name" value="PROTEIN THI031, PUTATIVE-RELATED"/>
    <property type="match status" value="1"/>
</dbReference>
<reference evidence="2 3" key="1">
    <citation type="submission" date="2024-09" db="EMBL/GenBank/DDBJ databases">
        <title>Chromosome-scale assembly of Riccia fluitans.</title>
        <authorList>
            <person name="Paukszto L."/>
            <person name="Sawicki J."/>
            <person name="Karawczyk K."/>
            <person name="Piernik-Szablinska J."/>
            <person name="Szczecinska M."/>
            <person name="Mazdziarz M."/>
        </authorList>
    </citation>
    <scope>NUCLEOTIDE SEQUENCE [LARGE SCALE GENOMIC DNA]</scope>
    <source>
        <strain evidence="2">Rf_01</strain>
        <tissue evidence="2">Aerial parts of the thallus</tissue>
    </source>
</reference>
<feature type="region of interest" description="Disordered" evidence="1">
    <location>
        <begin position="16"/>
        <end position="36"/>
    </location>
</feature>
<keyword evidence="3" id="KW-1185">Reference proteome</keyword>
<protein>
    <submittedName>
        <fullName evidence="2">Uncharacterized protein</fullName>
    </submittedName>
</protein>
<evidence type="ECO:0000313" key="2">
    <source>
        <dbReference type="EMBL" id="KAL2609920.1"/>
    </source>
</evidence>
<accession>A0ABD1XLU4</accession>
<name>A0ABD1XLU4_9MARC</name>
<evidence type="ECO:0000256" key="1">
    <source>
        <dbReference type="SAM" id="MobiDB-lite"/>
    </source>
</evidence>
<proteinExistence type="predicted"/>
<evidence type="ECO:0000313" key="3">
    <source>
        <dbReference type="Proteomes" id="UP001605036"/>
    </source>
</evidence>
<gene>
    <name evidence="2" type="ORF">R1flu_028493</name>
</gene>
<comment type="caution">
    <text evidence="2">The sequence shown here is derived from an EMBL/GenBank/DDBJ whole genome shotgun (WGS) entry which is preliminary data.</text>
</comment>
<sequence>MRREGRVHGSCIRMRKKDDLEYNKRPPRKPTNHSRMTGACLANTQHCLDCHDLPVEKAMSKTKGKHKLKDQDITKNHRWNDFAFGCYPPRLTLPSPALRDLHYGDDLRFAYDSDLTDYHSEEEEVVEITTRVEEPKDETLGGGVRVESALQIAVESGSDGSDSELGGVDEDGWYIVG</sequence>
<dbReference type="Proteomes" id="UP001605036">
    <property type="component" value="Unassembled WGS sequence"/>
</dbReference>